<proteinExistence type="predicted"/>
<dbReference type="PRINTS" id="PR00469">
    <property type="entry name" value="PNDRDTASEII"/>
</dbReference>
<evidence type="ECO:0000256" key="1">
    <source>
        <dbReference type="ARBA" id="ARBA00023002"/>
    </source>
</evidence>
<dbReference type="PRINTS" id="PR00368">
    <property type="entry name" value="FADPNR"/>
</dbReference>
<dbReference type="GO" id="GO:0050660">
    <property type="term" value="F:flavin adenine dinucleotide binding"/>
    <property type="evidence" value="ECO:0007669"/>
    <property type="project" value="TreeGrafter"/>
</dbReference>
<dbReference type="Gene3D" id="3.50.50.60">
    <property type="entry name" value="FAD/NAD(P)-binding domain"/>
    <property type="match status" value="1"/>
</dbReference>
<gene>
    <name evidence="3" type="ORF">M8523_13550</name>
</gene>
<dbReference type="GO" id="GO:0004497">
    <property type="term" value="F:monooxygenase activity"/>
    <property type="evidence" value="ECO:0007669"/>
    <property type="project" value="TreeGrafter"/>
</dbReference>
<evidence type="ECO:0000313" key="3">
    <source>
        <dbReference type="EMBL" id="MCW6509048.1"/>
    </source>
</evidence>
<dbReference type="PANTHER" id="PTHR43539:SF78">
    <property type="entry name" value="FLAVIN-CONTAINING MONOOXYGENASE"/>
    <property type="match status" value="1"/>
</dbReference>
<protein>
    <submittedName>
        <fullName evidence="3">Lysine N(6)-hydroxylase/L-ornithine N(5)-oxygenase family protein</fullName>
    </submittedName>
</protein>
<accession>A0AA42CIZ5</accession>
<keyword evidence="4" id="KW-1185">Reference proteome</keyword>
<dbReference type="Proteomes" id="UP001165667">
    <property type="component" value="Unassembled WGS sequence"/>
</dbReference>
<dbReference type="Pfam" id="PF13738">
    <property type="entry name" value="Pyr_redox_3"/>
    <property type="match status" value="1"/>
</dbReference>
<evidence type="ECO:0000256" key="2">
    <source>
        <dbReference type="SAM" id="MobiDB-lite"/>
    </source>
</evidence>
<reference evidence="3" key="1">
    <citation type="submission" date="2022-05" db="EMBL/GenBank/DDBJ databases">
        <authorList>
            <person name="Pankratov T."/>
        </authorList>
    </citation>
    <scope>NUCLEOTIDE SEQUENCE</scope>
    <source>
        <strain evidence="3">BP6-180914</strain>
    </source>
</reference>
<feature type="region of interest" description="Disordered" evidence="2">
    <location>
        <begin position="401"/>
        <end position="422"/>
    </location>
</feature>
<dbReference type="InterPro" id="IPR036188">
    <property type="entry name" value="FAD/NAD-bd_sf"/>
</dbReference>
<dbReference type="EMBL" id="JAMOIM010000008">
    <property type="protein sequence ID" value="MCW6509048.1"/>
    <property type="molecule type" value="Genomic_DNA"/>
</dbReference>
<keyword evidence="1" id="KW-0560">Oxidoreductase</keyword>
<sequence length="422" mass="45878">MCEIGIVGAGPYGLSLGAHLHSERANFRIFGVPMQSWTSRMAMGMHLKSEGFASTLYDRAGEFSFSSYCRANDIPYADTGLPVSLKDFSEYGLEFQRRYVPVIEPKQAARIKRHQAGFEIQFDDGEVGVFRRVVLAVGITHFAYLPPQMAGLPETVLSHSSAHHDMSRFKGKAVAVVGGGSSATDCAAALVAAGAQVRVLTRGPRLKFHAPPKAGSRSLIESMRWPLTSIGSGWKNVFCTQMPLAFHALPQKVRHEVTRRHLGPVSCWFTRDIVEQHTEVMTSTEVRGVATRGQRAILTLRQNGQDSSLEVDHVIAATGYRVNLDRLGFLDPGLRAQIRSSENTPVLSRFFESSVPGLYLVGVASANSFGPLVRFACGAEFTAGRLANHLLQKARPASQPTILSGHVPARTTEQSAAAGDAY</sequence>
<dbReference type="RefSeq" id="WP_282585415.1">
    <property type="nucleotide sequence ID" value="NZ_JAMOIM010000008.1"/>
</dbReference>
<organism evidence="3 4">
    <name type="scientific">Lichenifustis flavocetrariae</name>
    <dbReference type="NCBI Taxonomy" id="2949735"/>
    <lineage>
        <taxon>Bacteria</taxon>
        <taxon>Pseudomonadati</taxon>
        <taxon>Pseudomonadota</taxon>
        <taxon>Alphaproteobacteria</taxon>
        <taxon>Hyphomicrobiales</taxon>
        <taxon>Lichenihabitantaceae</taxon>
        <taxon>Lichenifustis</taxon>
    </lineage>
</organism>
<evidence type="ECO:0000313" key="4">
    <source>
        <dbReference type="Proteomes" id="UP001165667"/>
    </source>
</evidence>
<name>A0AA42CIZ5_9HYPH</name>
<comment type="caution">
    <text evidence="3">The sequence shown here is derived from an EMBL/GenBank/DDBJ whole genome shotgun (WGS) entry which is preliminary data.</text>
</comment>
<dbReference type="PANTHER" id="PTHR43539">
    <property type="entry name" value="FLAVIN-BINDING MONOOXYGENASE-LIKE PROTEIN (AFU_ORTHOLOGUE AFUA_4G09220)"/>
    <property type="match status" value="1"/>
</dbReference>
<dbReference type="InterPro" id="IPR050982">
    <property type="entry name" value="Auxin_biosynth/cation_transpt"/>
</dbReference>
<dbReference type="AlphaFoldDB" id="A0AA42CIZ5"/>
<dbReference type="SUPFAM" id="SSF51905">
    <property type="entry name" value="FAD/NAD(P)-binding domain"/>
    <property type="match status" value="1"/>
</dbReference>